<dbReference type="RefSeq" id="WP_162205759.1">
    <property type="nucleotide sequence ID" value="NZ_VIRB01000101.1"/>
</dbReference>
<evidence type="ECO:0000256" key="5">
    <source>
        <dbReference type="ARBA" id="ARBA00022989"/>
    </source>
</evidence>
<feature type="transmembrane region" description="Helical" evidence="7">
    <location>
        <begin position="390"/>
        <end position="412"/>
    </location>
</feature>
<dbReference type="AlphaFoldDB" id="A0A9X5C8Q6"/>
<evidence type="ECO:0000256" key="2">
    <source>
        <dbReference type="ARBA" id="ARBA00008821"/>
    </source>
</evidence>
<feature type="transmembrane region" description="Helical" evidence="7">
    <location>
        <begin position="292"/>
        <end position="314"/>
    </location>
</feature>
<keyword evidence="3" id="KW-0813">Transport</keyword>
<dbReference type="GO" id="GO:0042907">
    <property type="term" value="F:xanthine transmembrane transporter activity"/>
    <property type="evidence" value="ECO:0007669"/>
    <property type="project" value="TreeGrafter"/>
</dbReference>
<evidence type="ECO:0000256" key="3">
    <source>
        <dbReference type="ARBA" id="ARBA00022448"/>
    </source>
</evidence>
<name>A0A9X5C8Q6_9FIRM</name>
<gene>
    <name evidence="8" type="ORF">FMM80_16275</name>
</gene>
<feature type="transmembrane region" description="Helical" evidence="7">
    <location>
        <begin position="143"/>
        <end position="167"/>
    </location>
</feature>
<accession>A0A9X5C8Q6</accession>
<dbReference type="Pfam" id="PF00860">
    <property type="entry name" value="Xan_ur_permease"/>
    <property type="match status" value="1"/>
</dbReference>
<dbReference type="InterPro" id="IPR006043">
    <property type="entry name" value="NCS2"/>
</dbReference>
<comment type="subcellular location">
    <subcellularLocation>
        <location evidence="1">Membrane</location>
        <topology evidence="1">Multi-pass membrane protein</topology>
    </subcellularLocation>
</comment>
<dbReference type="InterPro" id="IPR006042">
    <property type="entry name" value="Xan_ur_permease"/>
</dbReference>
<dbReference type="PANTHER" id="PTHR42810:SF2">
    <property type="entry name" value="PURINE PERMEASE C1399.01C-RELATED"/>
    <property type="match status" value="1"/>
</dbReference>
<dbReference type="Proteomes" id="UP000474104">
    <property type="component" value="Unassembled WGS sequence"/>
</dbReference>
<evidence type="ECO:0000256" key="1">
    <source>
        <dbReference type="ARBA" id="ARBA00004141"/>
    </source>
</evidence>
<feature type="transmembrane region" description="Helical" evidence="7">
    <location>
        <begin position="418"/>
        <end position="438"/>
    </location>
</feature>
<evidence type="ECO:0000313" key="8">
    <source>
        <dbReference type="EMBL" id="NDO70124.1"/>
    </source>
</evidence>
<dbReference type="PANTHER" id="PTHR42810">
    <property type="entry name" value="PURINE PERMEASE C1399.01C-RELATED"/>
    <property type="match status" value="1"/>
</dbReference>
<feature type="transmembrane region" description="Helical" evidence="7">
    <location>
        <begin position="115"/>
        <end position="136"/>
    </location>
</feature>
<dbReference type="NCBIfam" id="TIGR00801">
    <property type="entry name" value="ncs2"/>
    <property type="match status" value="1"/>
</dbReference>
<comment type="caution">
    <text evidence="8">The sequence shown here is derived from an EMBL/GenBank/DDBJ whole genome shotgun (WGS) entry which is preliminary data.</text>
</comment>
<keyword evidence="5 7" id="KW-1133">Transmembrane helix</keyword>
<organism evidence="8 9">
    <name type="scientific">Schaedlerella arabinosiphila</name>
    <dbReference type="NCBI Taxonomy" id="2044587"/>
    <lineage>
        <taxon>Bacteria</taxon>
        <taxon>Bacillati</taxon>
        <taxon>Bacillota</taxon>
        <taxon>Clostridia</taxon>
        <taxon>Lachnospirales</taxon>
        <taxon>Lachnospiraceae</taxon>
        <taxon>Schaedlerella</taxon>
    </lineage>
</organism>
<feature type="transmembrane region" description="Helical" evidence="7">
    <location>
        <begin position="205"/>
        <end position="225"/>
    </location>
</feature>
<dbReference type="NCBIfam" id="NF037981">
    <property type="entry name" value="NCS2_1"/>
    <property type="match status" value="1"/>
</dbReference>
<keyword evidence="4 7" id="KW-0812">Transmembrane</keyword>
<sequence>MSKEETGSISQELFRIDGKPSVPQALPLALQHVVAMIVGCVTPAIIVAGVAGLSPADSVILIQAALVMSAMTTFIQLFPLIKNGPISLGSGLPVIMGISFAYVPTMQAIAGDYDVATILGAQIIGGIVAIIVGIFIKQIRRFFPPLITGTVVFAIGLSLYPTAINYMAGGVGSDGYGSWQNWLIAIITLIVVTALNHYGKGIWKLSSILIGIVVGYIAALAFGMVNFSSVASASMFQLPRPLHFGITFEPSSCVAIGVLFAINSIQAIGDFSATTTGGLDRMPTDEELNGGIVAYGISNIFCAFFGGLPTATYSQNVGIVASTKVVAKRVFAMAAGILLVAGLIPKFSSLLTTIPSCVLGGATVSVFASIAMTGVKLITASPMNYRNTTIVGLAIALGMGITQANAALASFPAWVTTIFGKSPVVLATIVAILLNLVLPKNMDLTEAEKKLD</sequence>
<feature type="transmembrane region" description="Helical" evidence="7">
    <location>
        <begin position="59"/>
        <end position="78"/>
    </location>
</feature>
<dbReference type="GO" id="GO:0005886">
    <property type="term" value="C:plasma membrane"/>
    <property type="evidence" value="ECO:0007669"/>
    <property type="project" value="TreeGrafter"/>
</dbReference>
<feature type="transmembrane region" description="Helical" evidence="7">
    <location>
        <begin position="179"/>
        <end position="198"/>
    </location>
</feature>
<protein>
    <submittedName>
        <fullName evidence="8">Purine permease</fullName>
    </submittedName>
</protein>
<feature type="transmembrane region" description="Helical" evidence="7">
    <location>
        <begin position="326"/>
        <end position="344"/>
    </location>
</feature>
<comment type="similarity">
    <text evidence="2">Belongs to the nucleobase:cation symporter-2 (NCS2) (TC 2.A.40) family.</text>
</comment>
<feature type="transmembrane region" description="Helical" evidence="7">
    <location>
        <begin position="33"/>
        <end position="53"/>
    </location>
</feature>
<feature type="transmembrane region" description="Helical" evidence="7">
    <location>
        <begin position="350"/>
        <end position="378"/>
    </location>
</feature>
<reference evidence="8 9" key="1">
    <citation type="submission" date="2019-07" db="EMBL/GenBank/DDBJ databases">
        <title>Draft genome sequences of 15 bacterial species constituting the stable defined intestinal microbiota of the GM15 gnotobiotic mouse model.</title>
        <authorList>
            <person name="Elie C."/>
            <person name="Mathieu A."/>
            <person name="Saliou A."/>
            <person name="Darnaud M."/>
            <person name="Leulier F."/>
            <person name="Tamellini A."/>
        </authorList>
    </citation>
    <scope>NUCLEOTIDE SEQUENCE [LARGE SCALE GENOMIC DNA]</scope>
    <source>
        <strain evidence="9">ASF 502</strain>
    </source>
</reference>
<evidence type="ECO:0000256" key="4">
    <source>
        <dbReference type="ARBA" id="ARBA00022692"/>
    </source>
</evidence>
<keyword evidence="6 7" id="KW-0472">Membrane</keyword>
<proteinExistence type="inferred from homology"/>
<feature type="transmembrane region" description="Helical" evidence="7">
    <location>
        <begin position="85"/>
        <end position="103"/>
    </location>
</feature>
<evidence type="ECO:0000256" key="7">
    <source>
        <dbReference type="SAM" id="Phobius"/>
    </source>
</evidence>
<dbReference type="EMBL" id="VIRB01000101">
    <property type="protein sequence ID" value="NDO70124.1"/>
    <property type="molecule type" value="Genomic_DNA"/>
</dbReference>
<evidence type="ECO:0000256" key="6">
    <source>
        <dbReference type="ARBA" id="ARBA00023136"/>
    </source>
</evidence>
<evidence type="ECO:0000313" key="9">
    <source>
        <dbReference type="Proteomes" id="UP000474104"/>
    </source>
</evidence>